<dbReference type="AlphaFoldDB" id="A0A167MHT7"/>
<feature type="region of interest" description="Disordered" evidence="1">
    <location>
        <begin position="198"/>
        <end position="218"/>
    </location>
</feature>
<proteinExistence type="predicted"/>
<accession>A0A167MHT7</accession>
<gene>
    <name evidence="2" type="ORF">CALVIDRAFT_111007</name>
</gene>
<evidence type="ECO:0000313" key="3">
    <source>
        <dbReference type="Proteomes" id="UP000076738"/>
    </source>
</evidence>
<keyword evidence="3" id="KW-1185">Reference proteome</keyword>
<dbReference type="STRING" id="1330018.A0A167MHT7"/>
<evidence type="ECO:0000313" key="2">
    <source>
        <dbReference type="EMBL" id="KZO96727.1"/>
    </source>
</evidence>
<protein>
    <submittedName>
        <fullName evidence="2">Uncharacterized protein</fullName>
    </submittedName>
</protein>
<organism evidence="2 3">
    <name type="scientific">Calocera viscosa (strain TUFC12733)</name>
    <dbReference type="NCBI Taxonomy" id="1330018"/>
    <lineage>
        <taxon>Eukaryota</taxon>
        <taxon>Fungi</taxon>
        <taxon>Dikarya</taxon>
        <taxon>Basidiomycota</taxon>
        <taxon>Agaricomycotina</taxon>
        <taxon>Dacrymycetes</taxon>
        <taxon>Dacrymycetales</taxon>
        <taxon>Dacrymycetaceae</taxon>
        <taxon>Calocera</taxon>
    </lineage>
</organism>
<evidence type="ECO:0000256" key="1">
    <source>
        <dbReference type="SAM" id="MobiDB-lite"/>
    </source>
</evidence>
<name>A0A167MHT7_CALVF</name>
<reference evidence="2 3" key="1">
    <citation type="journal article" date="2016" name="Mol. Biol. Evol.">
        <title>Comparative Genomics of Early-Diverging Mushroom-Forming Fungi Provides Insights into the Origins of Lignocellulose Decay Capabilities.</title>
        <authorList>
            <person name="Nagy L.G."/>
            <person name="Riley R."/>
            <person name="Tritt A."/>
            <person name="Adam C."/>
            <person name="Daum C."/>
            <person name="Floudas D."/>
            <person name="Sun H."/>
            <person name="Yadav J.S."/>
            <person name="Pangilinan J."/>
            <person name="Larsson K.H."/>
            <person name="Matsuura K."/>
            <person name="Barry K."/>
            <person name="Labutti K."/>
            <person name="Kuo R."/>
            <person name="Ohm R.A."/>
            <person name="Bhattacharya S.S."/>
            <person name="Shirouzu T."/>
            <person name="Yoshinaga Y."/>
            <person name="Martin F.M."/>
            <person name="Grigoriev I.V."/>
            <person name="Hibbett D.S."/>
        </authorList>
    </citation>
    <scope>NUCLEOTIDE SEQUENCE [LARGE SCALE GENOMIC DNA]</scope>
    <source>
        <strain evidence="2 3">TUFC12733</strain>
    </source>
</reference>
<dbReference type="OrthoDB" id="194386at2759"/>
<sequence>MWALAGHGVESCTSTHRALARPHRALATITPDVPSHAPASSAPHYDHDHALRGQASWGFITLGLFLPISGAPPPAPASPIQPSPMPPLLQRQYATSLPPQSLSLPASSEETCTTLLSIIHDPHLSTYAPARAYRKRFFKRVVDELEARADWPIDECIYETFLSALCTPESSSTPVPVLQVTAPSPAYKTHYYPLPSLPASGHAPGPDPSQSQSPSACNDEPWGRLTVFESPSLVEAGTTGLRTWRASLWLGEWLLDHVGVYLLSLSLCGPGETGAGARLWYWVPGRAGWAAPARRAWET</sequence>
<dbReference type="EMBL" id="KV417283">
    <property type="protein sequence ID" value="KZO96727.1"/>
    <property type="molecule type" value="Genomic_DNA"/>
</dbReference>
<dbReference type="Proteomes" id="UP000076738">
    <property type="component" value="Unassembled WGS sequence"/>
</dbReference>